<evidence type="ECO:0000313" key="3">
    <source>
        <dbReference type="Proteomes" id="UP000054516"/>
    </source>
</evidence>
<organism evidence="2">
    <name type="scientific">Rosellinia necatrix</name>
    <name type="common">White root-rot fungus</name>
    <dbReference type="NCBI Taxonomy" id="77044"/>
    <lineage>
        <taxon>Eukaryota</taxon>
        <taxon>Fungi</taxon>
        <taxon>Dikarya</taxon>
        <taxon>Ascomycota</taxon>
        <taxon>Pezizomycotina</taxon>
        <taxon>Sordariomycetes</taxon>
        <taxon>Xylariomycetidae</taxon>
        <taxon>Xylariales</taxon>
        <taxon>Xylariaceae</taxon>
        <taxon>Rosellinia</taxon>
    </lineage>
</organism>
<name>A0A1W2TCJ6_ROSNE</name>
<keyword evidence="1" id="KW-0812">Transmembrane</keyword>
<dbReference type="Proteomes" id="UP000054516">
    <property type="component" value="Unassembled WGS sequence"/>
</dbReference>
<proteinExistence type="predicted"/>
<dbReference type="EMBL" id="DF977458">
    <property type="protein sequence ID" value="GAP85673.1"/>
    <property type="molecule type" value="Genomic_DNA"/>
</dbReference>
<protein>
    <submittedName>
        <fullName evidence="2">Uncharacterized protein</fullName>
    </submittedName>
</protein>
<dbReference type="AlphaFoldDB" id="A0A1W2TCJ6"/>
<feature type="transmembrane region" description="Helical" evidence="1">
    <location>
        <begin position="52"/>
        <end position="71"/>
    </location>
</feature>
<keyword evidence="1" id="KW-1133">Transmembrane helix</keyword>
<sequence>MAIHWETAKGEPRDRVLFTRHLRETQEEASSLDMCEMTCAAAAASAADNDGAAFLVYLGLLVLTATVAVPTHHPTAIPKAERVWEVTAVSGALATLIFLARRVVRWLVA</sequence>
<keyword evidence="1" id="KW-0472">Membrane</keyword>
<feature type="transmembrane region" description="Helical" evidence="1">
    <location>
        <begin position="83"/>
        <end position="104"/>
    </location>
</feature>
<reference evidence="2" key="1">
    <citation type="submission" date="2016-03" db="EMBL/GenBank/DDBJ databases">
        <title>Draft genome sequence of Rosellinia necatrix.</title>
        <authorList>
            <person name="Kanematsu S."/>
        </authorList>
    </citation>
    <scope>NUCLEOTIDE SEQUENCE [LARGE SCALE GENOMIC DNA]</scope>
    <source>
        <strain evidence="2">W97</strain>
    </source>
</reference>
<evidence type="ECO:0000256" key="1">
    <source>
        <dbReference type="SAM" id="Phobius"/>
    </source>
</evidence>
<keyword evidence="3" id="KW-1185">Reference proteome</keyword>
<accession>A0A1W2TCJ6</accession>
<evidence type="ECO:0000313" key="2">
    <source>
        <dbReference type="EMBL" id="GAP85673.1"/>
    </source>
</evidence>
<gene>
    <name evidence="2" type="ORF">SAMD00023353_1300590</name>
</gene>